<proteinExistence type="predicted"/>
<gene>
    <name evidence="2" type="ORF">DRW41_16445</name>
</gene>
<protein>
    <submittedName>
        <fullName evidence="2">DUF2500 domain-containing protein</fullName>
    </submittedName>
</protein>
<comment type="caution">
    <text evidence="2">The sequence shown here is derived from an EMBL/GenBank/DDBJ whole genome shotgun (WGS) entry which is preliminary data.</text>
</comment>
<dbReference type="OrthoDB" id="282886at2"/>
<name>A0A3D8GN71_9BACI</name>
<keyword evidence="1" id="KW-0472">Membrane</keyword>
<dbReference type="RefSeq" id="WP_115453109.1">
    <property type="nucleotide sequence ID" value="NZ_QNQT01000008.1"/>
</dbReference>
<evidence type="ECO:0000313" key="3">
    <source>
        <dbReference type="Proteomes" id="UP000257144"/>
    </source>
</evidence>
<keyword evidence="1" id="KW-1133">Transmembrane helix</keyword>
<reference evidence="2 3" key="1">
    <citation type="submission" date="2018-07" db="EMBL/GenBank/DDBJ databases">
        <title>Bacillus sp. YLB-04 draft genome sequence.</title>
        <authorList>
            <person name="Yu L."/>
            <person name="Tang X."/>
        </authorList>
    </citation>
    <scope>NUCLEOTIDE SEQUENCE [LARGE SCALE GENOMIC DNA]</scope>
    <source>
        <strain evidence="2 3">YLB-04</strain>
    </source>
</reference>
<evidence type="ECO:0000313" key="2">
    <source>
        <dbReference type="EMBL" id="RDU35731.1"/>
    </source>
</evidence>
<dbReference type="Gene3D" id="2.40.50.660">
    <property type="match status" value="1"/>
</dbReference>
<dbReference type="EMBL" id="QNQT01000008">
    <property type="protein sequence ID" value="RDU35731.1"/>
    <property type="molecule type" value="Genomic_DNA"/>
</dbReference>
<organism evidence="2 3">
    <name type="scientific">Neobacillus piezotolerans</name>
    <dbReference type="NCBI Taxonomy" id="2259171"/>
    <lineage>
        <taxon>Bacteria</taxon>
        <taxon>Bacillati</taxon>
        <taxon>Bacillota</taxon>
        <taxon>Bacilli</taxon>
        <taxon>Bacillales</taxon>
        <taxon>Bacillaceae</taxon>
        <taxon>Neobacillus</taxon>
    </lineage>
</organism>
<feature type="transmembrane region" description="Helical" evidence="1">
    <location>
        <begin position="12"/>
        <end position="34"/>
    </location>
</feature>
<accession>A0A3D8GN71</accession>
<keyword evidence="1" id="KW-0812">Transmembrane</keyword>
<dbReference type="Proteomes" id="UP000257144">
    <property type="component" value="Unassembled WGS sequence"/>
</dbReference>
<dbReference type="AlphaFoldDB" id="A0A3D8GN71"/>
<sequence length="128" mass="13872">MGGFGDEPFFFSVFPVFFIVIFAIVIGVFLFTIVKGIGEWSSNNKQPRLTVKAVVVSKRAEVSGGSGDSSSSTWYYATFEVESGDRMELALNGQEYGLLAEGDTGELAFQGTRYLGFSRTKAIASPTI</sequence>
<dbReference type="InterPro" id="IPR019635">
    <property type="entry name" value="DUF2500"/>
</dbReference>
<evidence type="ECO:0000256" key="1">
    <source>
        <dbReference type="SAM" id="Phobius"/>
    </source>
</evidence>
<dbReference type="Pfam" id="PF10694">
    <property type="entry name" value="DUF2500"/>
    <property type="match status" value="1"/>
</dbReference>
<keyword evidence="3" id="KW-1185">Reference proteome</keyword>